<evidence type="ECO:0000256" key="2">
    <source>
        <dbReference type="ARBA" id="ARBA00006434"/>
    </source>
</evidence>
<dbReference type="Pfam" id="PF00474">
    <property type="entry name" value="SSF"/>
    <property type="match status" value="1"/>
</dbReference>
<name>E4WXU8_OIKDI</name>
<evidence type="ECO:0000256" key="7">
    <source>
        <dbReference type="SAM" id="Phobius"/>
    </source>
</evidence>
<feature type="transmembrane region" description="Helical" evidence="7">
    <location>
        <begin position="620"/>
        <end position="639"/>
    </location>
</feature>
<feature type="transmembrane region" description="Helical" evidence="7">
    <location>
        <begin position="259"/>
        <end position="278"/>
    </location>
</feature>
<gene>
    <name evidence="8" type="ORF">GSOID_T00011741001</name>
</gene>
<evidence type="ECO:0000256" key="5">
    <source>
        <dbReference type="ARBA" id="ARBA00023136"/>
    </source>
</evidence>
<dbReference type="InterPro" id="IPR001734">
    <property type="entry name" value="Na/solute_symporter"/>
</dbReference>
<dbReference type="InterPro" id="IPR010291">
    <property type="entry name" value="Ion_channel_UNC-93"/>
</dbReference>
<feature type="transmembrane region" description="Helical" evidence="7">
    <location>
        <begin position="659"/>
        <end position="679"/>
    </location>
</feature>
<dbReference type="InterPro" id="IPR038377">
    <property type="entry name" value="Na/Glc_symporter_sf"/>
</dbReference>
<dbReference type="Pfam" id="PF05978">
    <property type="entry name" value="UNC-93"/>
    <property type="match status" value="1"/>
</dbReference>
<feature type="transmembrane region" description="Helical" evidence="7">
    <location>
        <begin position="299"/>
        <end position="320"/>
    </location>
</feature>
<evidence type="ECO:0000256" key="4">
    <source>
        <dbReference type="ARBA" id="ARBA00022989"/>
    </source>
</evidence>
<dbReference type="NCBIfam" id="TIGR00813">
    <property type="entry name" value="sss"/>
    <property type="match status" value="1"/>
</dbReference>
<proteinExistence type="inferred from homology"/>
<comment type="similarity">
    <text evidence="2 6">Belongs to the sodium:solute symporter (SSF) (TC 2.A.21) family.</text>
</comment>
<accession>E4WXU8</accession>
<dbReference type="EMBL" id="FN653018">
    <property type="protein sequence ID" value="CBY22192.1"/>
    <property type="molecule type" value="Genomic_DNA"/>
</dbReference>
<feature type="transmembrane region" description="Helical" evidence="7">
    <location>
        <begin position="111"/>
        <end position="135"/>
    </location>
</feature>
<feature type="transmembrane region" description="Helical" evidence="7">
    <location>
        <begin position="27"/>
        <end position="50"/>
    </location>
</feature>
<keyword evidence="5 7" id="KW-0472">Membrane</keyword>
<keyword evidence="3 7" id="KW-0812">Transmembrane</keyword>
<evidence type="ECO:0000256" key="6">
    <source>
        <dbReference type="RuleBase" id="RU362091"/>
    </source>
</evidence>
<dbReference type="Gene3D" id="1.20.1730.10">
    <property type="entry name" value="Sodium/glucose cotransporter"/>
    <property type="match status" value="1"/>
</dbReference>
<keyword evidence="9" id="KW-1185">Reference proteome</keyword>
<evidence type="ECO:0000313" key="9">
    <source>
        <dbReference type="Proteomes" id="UP000001307"/>
    </source>
</evidence>
<protein>
    <submittedName>
        <fullName evidence="8">Uncharacterized protein</fullName>
    </submittedName>
</protein>
<dbReference type="GO" id="GO:0005412">
    <property type="term" value="F:D-glucose:sodium symporter activity"/>
    <property type="evidence" value="ECO:0007669"/>
    <property type="project" value="TreeGrafter"/>
</dbReference>
<dbReference type="InParanoid" id="E4WXU8"/>
<dbReference type="AlphaFoldDB" id="E4WXU8"/>
<dbReference type="PANTHER" id="PTHR11819">
    <property type="entry name" value="SOLUTE CARRIER FAMILY 5"/>
    <property type="match status" value="1"/>
</dbReference>
<feature type="transmembrane region" description="Helical" evidence="7">
    <location>
        <begin position="219"/>
        <end position="239"/>
    </location>
</feature>
<feature type="transmembrane region" description="Helical" evidence="7">
    <location>
        <begin position="555"/>
        <end position="576"/>
    </location>
</feature>
<dbReference type="FunCoup" id="E4WXU8">
    <property type="interactions" value="2"/>
</dbReference>
<keyword evidence="4 7" id="KW-1133">Transmembrane helix</keyword>
<comment type="subcellular location">
    <subcellularLocation>
        <location evidence="1">Membrane</location>
        <topology evidence="1">Multi-pass membrane protein</topology>
    </subcellularLocation>
</comment>
<dbReference type="GO" id="GO:0005886">
    <property type="term" value="C:plasma membrane"/>
    <property type="evidence" value="ECO:0007669"/>
    <property type="project" value="TreeGrafter"/>
</dbReference>
<sequence length="698" mass="76724">MEEKKFLNENSKTKNASSSELSDRWKLVNVILLGFAFMLLFTAFLTTSMIGKYVTDSLKTEILEDLDSDEDFSQFNQTNWDIFNTSEEYSESEKSDLIQKKYVDSLLGDGYISLSIVYVSFALMNFLAPGIVGIFGHKTTMFIAALTYLLYILVFMNPTPFFLYAVSGTQQNSDSYFLGGRAMNWAVVGLSLFVSNIGSEHLIGLAGSGASSGISVASYELNAVIILQLLGHVFVPVYIASGVTTLPEYLEKRLKSRRLPVVFSIMSLVMYVLTKISVNLYSGSIFMEMALGWNKMASCGLLLLLTALLTVAGGLSAVMYTDAAQGRQAFIMVTGMLLMTVLSWKHTGLNSIESRCKKVINTNKKELQSAFLSANNNASSVSGQICAQNLPSEASFKLLRSNSDPEMPWMPFIFGQTFSSIWYWCTDQVIVQRSLSAKNLAHSQGGSILAGLLKFLPALIMVFPGMLARIIFPKILGCVPGSDCFEQCGEVASCANHAFPLVVLYILPSGVRGLMFSVVIAALMSGLDSIFNSASTLFTIDIWQKFRPDSSEKELIFTGRIVVIVVAVLSILWIPMVESQGSGRLFYYVNEVSNHFSPVIAAVFVLAVLWDGLKERGAFWGSMIGFSVGLLRLILLFAYPADPCVQIDKPWLIENVHYMTYTAVVFLTTLVTTVIISLLSPEAGECSKGLTFSSRKGI</sequence>
<dbReference type="PANTHER" id="PTHR11819:SF195">
    <property type="entry name" value="SODIUM_GLUCOSE COTRANSPORTER 4"/>
    <property type="match status" value="1"/>
</dbReference>
<evidence type="ECO:0000313" key="8">
    <source>
        <dbReference type="EMBL" id="CBY22192.1"/>
    </source>
</evidence>
<dbReference type="OrthoDB" id="6132759at2759"/>
<reference evidence="8" key="1">
    <citation type="journal article" date="2010" name="Science">
        <title>Plasticity of animal genome architecture unmasked by rapid evolution of a pelagic tunicate.</title>
        <authorList>
            <person name="Denoeud F."/>
            <person name="Henriet S."/>
            <person name="Mungpakdee S."/>
            <person name="Aury J.M."/>
            <person name="Da Silva C."/>
            <person name="Brinkmann H."/>
            <person name="Mikhaleva J."/>
            <person name="Olsen L.C."/>
            <person name="Jubin C."/>
            <person name="Canestro C."/>
            <person name="Bouquet J.M."/>
            <person name="Danks G."/>
            <person name="Poulain J."/>
            <person name="Campsteijn C."/>
            <person name="Adamski M."/>
            <person name="Cross I."/>
            <person name="Yadetie F."/>
            <person name="Muffato M."/>
            <person name="Louis A."/>
            <person name="Butcher S."/>
            <person name="Tsagkogeorga G."/>
            <person name="Konrad A."/>
            <person name="Singh S."/>
            <person name="Jensen M.F."/>
            <person name="Cong E.H."/>
            <person name="Eikeseth-Otteraa H."/>
            <person name="Noel B."/>
            <person name="Anthouard V."/>
            <person name="Porcel B.M."/>
            <person name="Kachouri-Lafond R."/>
            <person name="Nishino A."/>
            <person name="Ugolini M."/>
            <person name="Chourrout P."/>
            <person name="Nishida H."/>
            <person name="Aasland R."/>
            <person name="Huzurbazar S."/>
            <person name="Westhof E."/>
            <person name="Delsuc F."/>
            <person name="Lehrach H."/>
            <person name="Reinhardt R."/>
            <person name="Weissenbach J."/>
            <person name="Roy S.W."/>
            <person name="Artiguenave F."/>
            <person name="Postlethwait J.H."/>
            <person name="Manak J.R."/>
            <person name="Thompson E.M."/>
            <person name="Jaillon O."/>
            <person name="Du Pasquier L."/>
            <person name="Boudinot P."/>
            <person name="Liberles D.A."/>
            <person name="Volff J.N."/>
            <person name="Philippe H."/>
            <person name="Lenhard B."/>
            <person name="Roest Crollius H."/>
            <person name="Wincker P."/>
            <person name="Chourrout D."/>
        </authorList>
    </citation>
    <scope>NUCLEOTIDE SEQUENCE [LARGE SCALE GENOMIC DNA]</scope>
</reference>
<evidence type="ECO:0000256" key="3">
    <source>
        <dbReference type="ARBA" id="ARBA00022692"/>
    </source>
</evidence>
<dbReference type="PROSITE" id="PS50283">
    <property type="entry name" value="NA_SOLUT_SYMP_3"/>
    <property type="match status" value="1"/>
</dbReference>
<feature type="transmembrane region" description="Helical" evidence="7">
    <location>
        <begin position="142"/>
        <end position="165"/>
    </location>
</feature>
<dbReference type="Proteomes" id="UP000001307">
    <property type="component" value="Unassembled WGS sequence"/>
</dbReference>
<evidence type="ECO:0000256" key="1">
    <source>
        <dbReference type="ARBA" id="ARBA00004141"/>
    </source>
</evidence>
<organism evidence="8">
    <name type="scientific">Oikopleura dioica</name>
    <name type="common">Tunicate</name>
    <dbReference type="NCBI Taxonomy" id="34765"/>
    <lineage>
        <taxon>Eukaryota</taxon>
        <taxon>Metazoa</taxon>
        <taxon>Chordata</taxon>
        <taxon>Tunicata</taxon>
        <taxon>Appendicularia</taxon>
        <taxon>Copelata</taxon>
        <taxon>Oikopleuridae</taxon>
        <taxon>Oikopleura</taxon>
    </lineage>
</organism>
<feature type="transmembrane region" description="Helical" evidence="7">
    <location>
        <begin position="596"/>
        <end position="613"/>
    </location>
</feature>
<feature type="transmembrane region" description="Helical" evidence="7">
    <location>
        <begin position="448"/>
        <end position="472"/>
    </location>
</feature>